<feature type="domain" description="Histidine kinase" evidence="6">
    <location>
        <begin position="298"/>
        <end position="470"/>
    </location>
</feature>
<evidence type="ECO:0000256" key="1">
    <source>
        <dbReference type="ARBA" id="ARBA00000085"/>
    </source>
</evidence>
<keyword evidence="3" id="KW-0418">Kinase</keyword>
<dbReference type="Gene3D" id="3.30.565.10">
    <property type="entry name" value="Histidine kinase-like ATPase, C-terminal domain"/>
    <property type="match status" value="1"/>
</dbReference>
<dbReference type="InterPro" id="IPR004358">
    <property type="entry name" value="Sig_transdc_His_kin-like_C"/>
</dbReference>
<dbReference type="Gene3D" id="2.60.120.10">
    <property type="entry name" value="Jelly Rolls"/>
    <property type="match status" value="1"/>
</dbReference>
<dbReference type="SUPFAM" id="SSF55874">
    <property type="entry name" value="ATPase domain of HSP90 chaperone/DNA topoisomerase II/histidine kinase"/>
    <property type="match status" value="1"/>
</dbReference>
<evidence type="ECO:0000259" key="5">
    <source>
        <dbReference type="PROSITE" id="PS50042"/>
    </source>
</evidence>
<dbReference type="InterPro" id="IPR005467">
    <property type="entry name" value="His_kinase_dom"/>
</dbReference>
<keyword evidence="4" id="KW-0902">Two-component regulatory system</keyword>
<dbReference type="InterPro" id="IPR000595">
    <property type="entry name" value="cNMP-bd_dom"/>
</dbReference>
<evidence type="ECO:0000313" key="7">
    <source>
        <dbReference type="EMBL" id="TVT15760.1"/>
    </source>
</evidence>
<dbReference type="InterPro" id="IPR014710">
    <property type="entry name" value="RmlC-like_jellyroll"/>
</dbReference>
<dbReference type="EC" id="2.7.13.3" evidence="2"/>
<organism evidence="7 8">
    <name type="scientific">Amycolatopsis acidiphila</name>
    <dbReference type="NCBI Taxonomy" id="715473"/>
    <lineage>
        <taxon>Bacteria</taxon>
        <taxon>Bacillati</taxon>
        <taxon>Actinomycetota</taxon>
        <taxon>Actinomycetes</taxon>
        <taxon>Pseudonocardiales</taxon>
        <taxon>Pseudonocardiaceae</taxon>
        <taxon>Amycolatopsis</taxon>
    </lineage>
</organism>
<keyword evidence="8" id="KW-1185">Reference proteome</keyword>
<evidence type="ECO:0000313" key="8">
    <source>
        <dbReference type="Proteomes" id="UP000318578"/>
    </source>
</evidence>
<dbReference type="RefSeq" id="WP_144645008.1">
    <property type="nucleotide sequence ID" value="NZ_BNAX01000001.1"/>
</dbReference>
<keyword evidence="3" id="KW-0808">Transferase</keyword>
<evidence type="ECO:0000259" key="6">
    <source>
        <dbReference type="PROSITE" id="PS50109"/>
    </source>
</evidence>
<dbReference type="InterPro" id="IPR018490">
    <property type="entry name" value="cNMP-bd_dom_sf"/>
</dbReference>
<dbReference type="Pfam" id="PF00027">
    <property type="entry name" value="cNMP_binding"/>
    <property type="match status" value="1"/>
</dbReference>
<accession>A0A557ZUV2</accession>
<dbReference type="PANTHER" id="PTHR43065:SF48">
    <property type="entry name" value="HISTIDINE KINASE"/>
    <property type="match status" value="1"/>
</dbReference>
<dbReference type="PANTHER" id="PTHR43065">
    <property type="entry name" value="SENSOR HISTIDINE KINASE"/>
    <property type="match status" value="1"/>
</dbReference>
<dbReference type="SUPFAM" id="SSF51206">
    <property type="entry name" value="cAMP-binding domain-like"/>
    <property type="match status" value="1"/>
</dbReference>
<dbReference type="InterPro" id="IPR018488">
    <property type="entry name" value="cNMP-bd_CS"/>
</dbReference>
<dbReference type="Pfam" id="PF02518">
    <property type="entry name" value="HATPase_c"/>
    <property type="match status" value="1"/>
</dbReference>
<evidence type="ECO:0000256" key="2">
    <source>
        <dbReference type="ARBA" id="ARBA00012438"/>
    </source>
</evidence>
<dbReference type="PROSITE" id="PS50109">
    <property type="entry name" value="HIS_KIN"/>
    <property type="match status" value="1"/>
</dbReference>
<dbReference type="PROSITE" id="PS00888">
    <property type="entry name" value="CNMP_BINDING_1"/>
    <property type="match status" value="1"/>
</dbReference>
<dbReference type="EMBL" id="VJZA01000112">
    <property type="protein sequence ID" value="TVT15760.1"/>
    <property type="molecule type" value="Genomic_DNA"/>
</dbReference>
<protein>
    <recommendedName>
        <fullName evidence="2">histidine kinase</fullName>
        <ecNumber evidence="2">2.7.13.3</ecNumber>
    </recommendedName>
</protein>
<gene>
    <name evidence="7" type="ORF">FNH06_35710</name>
</gene>
<dbReference type="AlphaFoldDB" id="A0A557ZUV2"/>
<name>A0A557ZUV2_9PSEU</name>
<dbReference type="SMART" id="SM00100">
    <property type="entry name" value="cNMP"/>
    <property type="match status" value="1"/>
</dbReference>
<feature type="domain" description="Cyclic nucleotide-binding" evidence="5">
    <location>
        <begin position="16"/>
        <end position="118"/>
    </location>
</feature>
<comment type="caution">
    <text evidence="7">The sequence shown here is derived from an EMBL/GenBank/DDBJ whole genome shotgun (WGS) entry which is preliminary data.</text>
</comment>
<dbReference type="CDD" id="cd00038">
    <property type="entry name" value="CAP_ED"/>
    <property type="match status" value="1"/>
</dbReference>
<dbReference type="Proteomes" id="UP000318578">
    <property type="component" value="Unassembled WGS sequence"/>
</dbReference>
<dbReference type="GO" id="GO:0000160">
    <property type="term" value="P:phosphorelay signal transduction system"/>
    <property type="evidence" value="ECO:0007669"/>
    <property type="project" value="UniProtKB-KW"/>
</dbReference>
<dbReference type="Gene3D" id="1.10.287.130">
    <property type="match status" value="1"/>
</dbReference>
<dbReference type="GO" id="GO:0004673">
    <property type="term" value="F:protein histidine kinase activity"/>
    <property type="evidence" value="ECO:0007669"/>
    <property type="project" value="UniProtKB-EC"/>
</dbReference>
<sequence>MTDPVVTREFLRDLFLFTSLSDAQLDWILAHASVEHYPGGAKVITEGEPATCFYVLLSGALRMTKQDSGGEVETTRSDQRGAYCGATQFFYGQNQQRYAASVYALSDLTFLTLPAAEFADQFRGWFPMATHLLEGSYLGWRNSDALIGSRRRLLALGQVSAGLTHELNNPAAAAVRATAALRERVAGMRHKLAILAKKDIDPNLLEQLLDVQEQLVKQVAAAPPLTAMQQSDREDEVGDWLEEHGLEQGWDLAPIFVSAGLSGQNLDEVLDSVGDSLIDGAVRWLAYALETEMLMGEIEDSTTRISALVGAAKQYSQMDRAPHQWIDVHDGLGSTLVMLSSKIGPGVKVVKDYDRTLPEVPAYPGELNQVWTNLIDNALGAMGGTGTLTVHTALVEDQVCVEIGDTGPGIPEEIRQRIFEPFFTTKPVGQGTGLGLDISWRIVVERHHGDLRVRSQPGNTRFQVLLPVAEVASE</sequence>
<dbReference type="InterPro" id="IPR036890">
    <property type="entry name" value="HATPase_C_sf"/>
</dbReference>
<dbReference type="PROSITE" id="PS50042">
    <property type="entry name" value="CNMP_BINDING_3"/>
    <property type="match status" value="1"/>
</dbReference>
<dbReference type="SMART" id="SM00387">
    <property type="entry name" value="HATPase_c"/>
    <property type="match status" value="1"/>
</dbReference>
<dbReference type="InterPro" id="IPR003594">
    <property type="entry name" value="HATPase_dom"/>
</dbReference>
<proteinExistence type="predicted"/>
<reference evidence="7 8" key="1">
    <citation type="submission" date="2019-07" db="EMBL/GenBank/DDBJ databases">
        <title>New species of Amycolatopsis and Streptomyces.</title>
        <authorList>
            <person name="Duangmal K."/>
            <person name="Teo W.F.A."/>
            <person name="Lipun K."/>
        </authorList>
    </citation>
    <scope>NUCLEOTIDE SEQUENCE [LARGE SCALE GENOMIC DNA]</scope>
    <source>
        <strain evidence="7 8">JCM 30562</strain>
    </source>
</reference>
<evidence type="ECO:0000256" key="3">
    <source>
        <dbReference type="ARBA" id="ARBA00022777"/>
    </source>
</evidence>
<dbReference type="OrthoDB" id="1931120at2"/>
<evidence type="ECO:0000256" key="4">
    <source>
        <dbReference type="ARBA" id="ARBA00023012"/>
    </source>
</evidence>
<comment type="catalytic activity">
    <reaction evidence="1">
        <text>ATP + protein L-histidine = ADP + protein N-phospho-L-histidine.</text>
        <dbReference type="EC" id="2.7.13.3"/>
    </reaction>
</comment>
<dbReference type="PRINTS" id="PR00344">
    <property type="entry name" value="BCTRLSENSOR"/>
</dbReference>